<feature type="compositionally biased region" description="Basic and acidic residues" evidence="1">
    <location>
        <begin position="7"/>
        <end position="21"/>
    </location>
</feature>
<dbReference type="GeneID" id="54557833"/>
<protein>
    <submittedName>
        <fullName evidence="2">Uncharacterized protein</fullName>
    </submittedName>
</protein>
<dbReference type="EMBL" id="ML993583">
    <property type="protein sequence ID" value="KAF2171456.1"/>
    <property type="molecule type" value="Genomic_DNA"/>
</dbReference>
<reference evidence="2" key="1">
    <citation type="journal article" date="2020" name="Stud. Mycol.">
        <title>101 Dothideomycetes genomes: a test case for predicting lifestyles and emergence of pathogens.</title>
        <authorList>
            <person name="Haridas S."/>
            <person name="Albert R."/>
            <person name="Binder M."/>
            <person name="Bloem J."/>
            <person name="Labutti K."/>
            <person name="Salamov A."/>
            <person name="Andreopoulos B."/>
            <person name="Baker S."/>
            <person name="Barry K."/>
            <person name="Bills G."/>
            <person name="Bluhm B."/>
            <person name="Cannon C."/>
            <person name="Castanera R."/>
            <person name="Culley D."/>
            <person name="Daum C."/>
            <person name="Ezra D."/>
            <person name="Gonzalez J."/>
            <person name="Henrissat B."/>
            <person name="Kuo A."/>
            <person name="Liang C."/>
            <person name="Lipzen A."/>
            <person name="Lutzoni F."/>
            <person name="Magnuson J."/>
            <person name="Mondo S."/>
            <person name="Nolan M."/>
            <person name="Ohm R."/>
            <person name="Pangilinan J."/>
            <person name="Park H.-J."/>
            <person name="Ramirez L."/>
            <person name="Alfaro M."/>
            <person name="Sun H."/>
            <person name="Tritt A."/>
            <person name="Yoshinaga Y."/>
            <person name="Zwiers L.-H."/>
            <person name="Turgeon B."/>
            <person name="Goodwin S."/>
            <person name="Spatafora J."/>
            <person name="Crous P."/>
            <person name="Grigoriev I."/>
        </authorList>
    </citation>
    <scope>NUCLEOTIDE SEQUENCE</scope>
    <source>
        <strain evidence="2">ATCC 36951</strain>
    </source>
</reference>
<dbReference type="RefSeq" id="XP_033672345.1">
    <property type="nucleotide sequence ID" value="XM_033804561.1"/>
</dbReference>
<gene>
    <name evidence="2" type="ORF">M409DRAFT_18573</name>
</gene>
<evidence type="ECO:0000313" key="2">
    <source>
        <dbReference type="EMBL" id="KAF2171456.1"/>
    </source>
</evidence>
<feature type="compositionally biased region" description="Polar residues" evidence="1">
    <location>
        <begin position="22"/>
        <end position="35"/>
    </location>
</feature>
<evidence type="ECO:0000256" key="1">
    <source>
        <dbReference type="SAM" id="MobiDB-lite"/>
    </source>
</evidence>
<feature type="region of interest" description="Disordered" evidence="1">
    <location>
        <begin position="1"/>
        <end position="35"/>
    </location>
</feature>
<dbReference type="AlphaFoldDB" id="A0A6A6D1D6"/>
<accession>A0A6A6D1D6</accession>
<dbReference type="Proteomes" id="UP000799537">
    <property type="component" value="Unassembled WGS sequence"/>
</dbReference>
<proteinExistence type="predicted"/>
<evidence type="ECO:0000313" key="3">
    <source>
        <dbReference type="Proteomes" id="UP000799537"/>
    </source>
</evidence>
<organism evidence="2 3">
    <name type="scientific">Zasmidium cellare ATCC 36951</name>
    <dbReference type="NCBI Taxonomy" id="1080233"/>
    <lineage>
        <taxon>Eukaryota</taxon>
        <taxon>Fungi</taxon>
        <taxon>Dikarya</taxon>
        <taxon>Ascomycota</taxon>
        <taxon>Pezizomycotina</taxon>
        <taxon>Dothideomycetes</taxon>
        <taxon>Dothideomycetidae</taxon>
        <taxon>Mycosphaerellales</taxon>
        <taxon>Mycosphaerellaceae</taxon>
        <taxon>Zasmidium</taxon>
    </lineage>
</organism>
<sequence>MGSIKGLSEDPKDKKQQRRTDPQNNFNSEQTSRTENAFDHSQMASKLTLLATATLALLTGAQASGSVVQGYRGTLCNGELEWQVVGASGQCINLGMRTEEAVSILAAASSGHRIGLYSDDDCASPSNVFEIPPDETGCYNGETAVRSVYFSSV</sequence>
<name>A0A6A6D1D6_ZASCE</name>
<keyword evidence="3" id="KW-1185">Reference proteome</keyword>